<comment type="caution">
    <text evidence="2">The sequence shown here is derived from an EMBL/GenBank/DDBJ whole genome shotgun (WGS) entry which is preliminary data.</text>
</comment>
<proteinExistence type="predicted"/>
<keyword evidence="3" id="KW-1185">Reference proteome</keyword>
<feature type="compositionally biased region" description="Basic and acidic residues" evidence="1">
    <location>
        <begin position="54"/>
        <end position="74"/>
    </location>
</feature>
<gene>
    <name evidence="2" type="ORF">DFR68_104487</name>
</gene>
<feature type="compositionally biased region" description="Basic and acidic residues" evidence="1">
    <location>
        <begin position="23"/>
        <end position="34"/>
    </location>
</feature>
<feature type="region of interest" description="Disordered" evidence="1">
    <location>
        <begin position="1"/>
        <end position="93"/>
    </location>
</feature>
<dbReference type="Proteomes" id="UP000255355">
    <property type="component" value="Unassembled WGS sequence"/>
</dbReference>
<dbReference type="RefSeq" id="WP_068027835.1">
    <property type="nucleotide sequence ID" value="NZ_QQAZ01000004.1"/>
</dbReference>
<reference evidence="2 3" key="1">
    <citation type="submission" date="2018-07" db="EMBL/GenBank/DDBJ databases">
        <title>Genomic Encyclopedia of Type Strains, Phase IV (KMG-IV): sequencing the most valuable type-strain genomes for metagenomic binning, comparative biology and taxonomic classification.</title>
        <authorList>
            <person name="Goeker M."/>
        </authorList>
    </citation>
    <scope>NUCLEOTIDE SEQUENCE [LARGE SCALE GENOMIC DNA]</scope>
    <source>
        <strain evidence="2 3">DSM 44952</strain>
    </source>
</reference>
<dbReference type="STRING" id="1210089.GCA_001613165_06244"/>
<accession>A0A370H8B6</accession>
<sequence>MHEQEHMSQDARRKRAGQQAAARRQDRRDRDTAREAAQAASGTGPATSPYTERMQGRVDREREATPNRDRRDAKAAGADAVRIANTELGQHPL</sequence>
<name>A0A370H8B6_9NOCA</name>
<feature type="compositionally biased region" description="Basic and acidic residues" evidence="1">
    <location>
        <begin position="1"/>
        <end position="11"/>
    </location>
</feature>
<evidence type="ECO:0000313" key="2">
    <source>
        <dbReference type="EMBL" id="RDI51999.1"/>
    </source>
</evidence>
<organism evidence="2 3">
    <name type="scientific">Nocardia mexicana</name>
    <dbReference type="NCBI Taxonomy" id="279262"/>
    <lineage>
        <taxon>Bacteria</taxon>
        <taxon>Bacillati</taxon>
        <taxon>Actinomycetota</taxon>
        <taxon>Actinomycetes</taxon>
        <taxon>Mycobacteriales</taxon>
        <taxon>Nocardiaceae</taxon>
        <taxon>Nocardia</taxon>
    </lineage>
</organism>
<protein>
    <submittedName>
        <fullName evidence="2">Uncharacterized protein</fullName>
    </submittedName>
</protein>
<dbReference type="AlphaFoldDB" id="A0A370H8B6"/>
<evidence type="ECO:0000256" key="1">
    <source>
        <dbReference type="SAM" id="MobiDB-lite"/>
    </source>
</evidence>
<feature type="compositionally biased region" description="Low complexity" evidence="1">
    <location>
        <begin position="75"/>
        <end position="84"/>
    </location>
</feature>
<dbReference type="EMBL" id="QQAZ01000004">
    <property type="protein sequence ID" value="RDI51999.1"/>
    <property type="molecule type" value="Genomic_DNA"/>
</dbReference>
<evidence type="ECO:0000313" key="3">
    <source>
        <dbReference type="Proteomes" id="UP000255355"/>
    </source>
</evidence>